<dbReference type="Pfam" id="PF01902">
    <property type="entry name" value="Diphthami_syn_2"/>
    <property type="match status" value="1"/>
</dbReference>
<evidence type="ECO:0000313" key="3">
    <source>
        <dbReference type="Proteomes" id="UP001500795"/>
    </source>
</evidence>
<proteinExistence type="predicted"/>
<evidence type="ECO:0000313" key="2">
    <source>
        <dbReference type="EMBL" id="GAA3548194.1"/>
    </source>
</evidence>
<gene>
    <name evidence="2" type="ORF">GCM10022394_30430</name>
</gene>
<dbReference type="SUPFAM" id="SSF52402">
    <property type="entry name" value="Adenine nucleotide alpha hydrolases-like"/>
    <property type="match status" value="1"/>
</dbReference>
<dbReference type="Gene3D" id="3.40.50.620">
    <property type="entry name" value="HUPs"/>
    <property type="match status" value="1"/>
</dbReference>
<dbReference type="Proteomes" id="UP001500795">
    <property type="component" value="Unassembled WGS sequence"/>
</dbReference>
<reference evidence="3" key="1">
    <citation type="journal article" date="2019" name="Int. J. Syst. Evol. Microbiol.">
        <title>The Global Catalogue of Microorganisms (GCM) 10K type strain sequencing project: providing services to taxonomists for standard genome sequencing and annotation.</title>
        <authorList>
            <consortium name="The Broad Institute Genomics Platform"/>
            <consortium name="The Broad Institute Genome Sequencing Center for Infectious Disease"/>
            <person name="Wu L."/>
            <person name="Ma J."/>
        </authorList>
    </citation>
    <scope>NUCLEOTIDE SEQUENCE [LARGE SCALE GENOMIC DNA]</scope>
    <source>
        <strain evidence="3">JCM 17110</strain>
    </source>
</reference>
<organism evidence="2 3">
    <name type="scientific">Zobellella aerophila</name>
    <dbReference type="NCBI Taxonomy" id="870480"/>
    <lineage>
        <taxon>Bacteria</taxon>
        <taxon>Pseudomonadati</taxon>
        <taxon>Pseudomonadota</taxon>
        <taxon>Gammaproteobacteria</taxon>
        <taxon>Aeromonadales</taxon>
        <taxon>Aeromonadaceae</taxon>
        <taxon>Zobellella</taxon>
    </lineage>
</organism>
<sequence>MKRKTLMSWSSGKDSAWALYALQQSQEFDVVGLFTTVNEAFDRVAMHGVRAELLRQQAESIGLPLEVISIPYPCSNAQYAERMAAFVKNAKDRGIECFGFGDLFLEDVRNYREEKLKDTGIEAVFPIWGTSTATLPGEMFRTGLRTLITCLDPEKVPEAFAGRELDEALLAALPEGTDPCGENGEFHSFVFDGPMFRKKLEIRIGEIVKRDGFVFADLLLENS</sequence>
<evidence type="ECO:0000259" key="1">
    <source>
        <dbReference type="Pfam" id="PF01902"/>
    </source>
</evidence>
<comment type="caution">
    <text evidence="2">The sequence shown here is derived from an EMBL/GenBank/DDBJ whole genome shotgun (WGS) entry which is preliminary data.</text>
</comment>
<feature type="domain" description="Diphthamide synthase" evidence="1">
    <location>
        <begin position="4"/>
        <end position="209"/>
    </location>
</feature>
<name>A0ABP6WAN8_9GAMM</name>
<dbReference type="InterPro" id="IPR014729">
    <property type="entry name" value="Rossmann-like_a/b/a_fold"/>
</dbReference>
<dbReference type="EMBL" id="BAABCX010000005">
    <property type="protein sequence ID" value="GAA3548194.1"/>
    <property type="molecule type" value="Genomic_DNA"/>
</dbReference>
<dbReference type="Gene3D" id="3.90.1490.10">
    <property type="entry name" value="putative n-type atp pyrophosphatase, domain 2"/>
    <property type="match status" value="1"/>
</dbReference>
<accession>A0ABP6WAN8</accession>
<keyword evidence="3" id="KW-1185">Reference proteome</keyword>
<dbReference type="RefSeq" id="WP_344959614.1">
    <property type="nucleotide sequence ID" value="NZ_BAABCX010000005.1"/>
</dbReference>
<protein>
    <submittedName>
        <fullName evidence="2">ATPase</fullName>
    </submittedName>
</protein>
<dbReference type="InterPro" id="IPR002761">
    <property type="entry name" value="Diphthami_syn_dom"/>
</dbReference>